<evidence type="ECO:0000256" key="7">
    <source>
        <dbReference type="PIRSR" id="PIRSR000138-2"/>
    </source>
</evidence>
<keyword evidence="2 7" id="KW-0285">Flavoprotein</keyword>
<dbReference type="GO" id="GO:0005886">
    <property type="term" value="C:plasma membrane"/>
    <property type="evidence" value="ECO:0007669"/>
    <property type="project" value="TreeGrafter"/>
</dbReference>
<evidence type="ECO:0000256" key="5">
    <source>
        <dbReference type="ARBA" id="ARBA00024042"/>
    </source>
</evidence>
<reference evidence="10" key="1">
    <citation type="submission" date="2016-09" db="EMBL/GenBank/DDBJ databases">
        <authorList>
            <person name="Varghese N."/>
            <person name="Submissions S."/>
        </authorList>
    </citation>
    <scope>NUCLEOTIDE SEQUENCE [LARGE SCALE GENOMIC DNA]</scope>
    <source>
        <strain evidence="10">JS23</strain>
    </source>
</reference>
<feature type="binding site" evidence="7">
    <location>
        <position position="150"/>
    </location>
    <ligand>
        <name>FMN</name>
        <dbReference type="ChEBI" id="CHEBI:58210"/>
    </ligand>
</feature>
<dbReference type="GO" id="GO:0010181">
    <property type="term" value="F:FMN binding"/>
    <property type="evidence" value="ECO:0007669"/>
    <property type="project" value="InterPro"/>
</dbReference>
<feature type="binding site" evidence="7">
    <location>
        <begin position="329"/>
        <end position="333"/>
    </location>
    <ligand>
        <name>FMN</name>
        <dbReference type="ChEBI" id="CHEBI:58210"/>
    </ligand>
</feature>
<evidence type="ECO:0000256" key="2">
    <source>
        <dbReference type="ARBA" id="ARBA00022630"/>
    </source>
</evidence>
<dbReference type="GO" id="GO:0004459">
    <property type="term" value="F:L-lactate dehydrogenase (NAD+) activity"/>
    <property type="evidence" value="ECO:0007669"/>
    <property type="project" value="TreeGrafter"/>
</dbReference>
<dbReference type="InterPro" id="IPR037396">
    <property type="entry name" value="FMN_HAD"/>
</dbReference>
<feature type="binding site" evidence="7">
    <location>
        <position position="274"/>
    </location>
    <ligand>
        <name>FMN</name>
        <dbReference type="ChEBI" id="CHEBI:58210"/>
    </ligand>
</feature>
<keyword evidence="3 7" id="KW-0288">FMN</keyword>
<name>A0A1H2PLK0_9BURK</name>
<feature type="binding site" evidence="7">
    <location>
        <position position="152"/>
    </location>
    <ligand>
        <name>glyoxylate</name>
        <dbReference type="ChEBI" id="CHEBI:36655"/>
    </ligand>
</feature>
<evidence type="ECO:0000259" key="8">
    <source>
        <dbReference type="PROSITE" id="PS51349"/>
    </source>
</evidence>
<dbReference type="FunFam" id="3.20.20.70:FF:000029">
    <property type="entry name" value="L-lactate dehydrogenase"/>
    <property type="match status" value="1"/>
</dbReference>
<dbReference type="PANTHER" id="PTHR10578">
    <property type="entry name" value="S -2-HYDROXY-ACID OXIDASE-RELATED"/>
    <property type="match status" value="1"/>
</dbReference>
<comment type="similarity">
    <text evidence="5">Belongs to the FMN-dependent alpha-hydroxy acid dehydrogenase family.</text>
</comment>
<dbReference type="EMBL" id="FNLO01000002">
    <property type="protein sequence ID" value="SDV47335.1"/>
    <property type="molecule type" value="Genomic_DNA"/>
</dbReference>
<feature type="binding site" evidence="7">
    <location>
        <position position="47"/>
    </location>
    <ligand>
        <name>glyoxylate</name>
        <dbReference type="ChEBI" id="CHEBI:36655"/>
    </ligand>
</feature>
<feature type="domain" description="FMN hydroxy acid dehydrogenase" evidence="8">
    <location>
        <begin position="21"/>
        <end position="403"/>
    </location>
</feature>
<feature type="binding site" evidence="7">
    <location>
        <position position="129"/>
    </location>
    <ligand>
        <name>FMN</name>
        <dbReference type="ChEBI" id="CHEBI:58210"/>
    </ligand>
</feature>
<dbReference type="NCBIfam" id="NF008398">
    <property type="entry name" value="PRK11197.1"/>
    <property type="match status" value="1"/>
</dbReference>
<evidence type="ECO:0000313" key="9">
    <source>
        <dbReference type="EMBL" id="SDV47335.1"/>
    </source>
</evidence>
<proteinExistence type="inferred from homology"/>
<protein>
    <submittedName>
        <fullName evidence="9">L-lactate dehydrogenase (Cytochrome)</fullName>
    </submittedName>
</protein>
<dbReference type="GO" id="GO:0009060">
    <property type="term" value="P:aerobic respiration"/>
    <property type="evidence" value="ECO:0007669"/>
    <property type="project" value="TreeGrafter"/>
</dbReference>
<feature type="binding site" evidence="7">
    <location>
        <position position="298"/>
    </location>
    <ligand>
        <name>glyoxylate</name>
        <dbReference type="ChEBI" id="CHEBI:36655"/>
    </ligand>
</feature>
<evidence type="ECO:0000313" key="10">
    <source>
        <dbReference type="Proteomes" id="UP000243719"/>
    </source>
</evidence>
<dbReference type="InterPro" id="IPR013785">
    <property type="entry name" value="Aldolase_TIM"/>
</dbReference>
<keyword evidence="4" id="KW-0560">Oxidoreductase</keyword>
<dbReference type="PANTHER" id="PTHR10578:SF107">
    <property type="entry name" value="2-HYDROXYACID OXIDASE 1"/>
    <property type="match status" value="1"/>
</dbReference>
<evidence type="ECO:0000256" key="1">
    <source>
        <dbReference type="ARBA" id="ARBA00001917"/>
    </source>
</evidence>
<comment type="cofactor">
    <cofactor evidence="1">
        <name>FMN</name>
        <dbReference type="ChEBI" id="CHEBI:58210"/>
    </cofactor>
</comment>
<feature type="binding site" evidence="7">
    <location>
        <begin position="352"/>
        <end position="353"/>
    </location>
    <ligand>
        <name>FMN</name>
        <dbReference type="ChEBI" id="CHEBI:58210"/>
    </ligand>
</feature>
<dbReference type="InterPro" id="IPR000262">
    <property type="entry name" value="FMN-dep_DH"/>
</dbReference>
<dbReference type="STRING" id="1770053.SAMN05216551_102492"/>
<dbReference type="Proteomes" id="UP000243719">
    <property type="component" value="Unassembled WGS sequence"/>
</dbReference>
<dbReference type="AlphaFoldDB" id="A0A1H2PLK0"/>
<keyword evidence="10" id="KW-1185">Reference proteome</keyword>
<feature type="binding site" evidence="7">
    <location>
        <position position="178"/>
    </location>
    <ligand>
        <name>FMN</name>
        <dbReference type="ChEBI" id="CHEBI:58210"/>
    </ligand>
</feature>
<feature type="binding site" evidence="7">
    <location>
        <position position="187"/>
    </location>
    <ligand>
        <name>glyoxylate</name>
        <dbReference type="ChEBI" id="CHEBI:36655"/>
    </ligand>
</feature>
<dbReference type="Gene3D" id="3.20.20.70">
    <property type="entry name" value="Aldolase class I"/>
    <property type="match status" value="1"/>
</dbReference>
<sequence>MPCAMPWTDAEMNATAPAATARVARIGSIDDLQCLARRRVPKLFYDYVDGGSWSESTYHANEKDLARLCFRQRVARDVDKIDLRRRILGHSCSLPLTLAPTGLAGMVHADGEILAARAAKAAGVPFTLSTVSICSLEDVAKHVGGGFWFQLYVMRDREFVAALIERARAAGCGALVLTLDLPIQGRRHKDVKNGLSVPPRITPASLLAMLSRPAWCARMLGTPRRTFGNIVGHAKGVGGTAAFAEWVSQQFDRTVSWRDVAWVKRQWGGPLVVKGVLDADDARLAVDAGADALVVSNHGGRQLDGAPSSISALPEIVAAVGHRTEVMMDGGVRSGQDILRALALGAHAVSIGRAYLYGLGALGEAGVTRCLAILQDELEATMALCGLAELGAVDRRALIGADVAHSRQAARLASIASAAAPGTQQAVPSNEETAHVW</sequence>
<evidence type="ECO:0000256" key="3">
    <source>
        <dbReference type="ARBA" id="ARBA00022643"/>
    </source>
</evidence>
<dbReference type="InterPro" id="IPR012133">
    <property type="entry name" value="Alpha-hydoxy_acid_DH_FMN"/>
</dbReference>
<organism evidence="9 10">
    <name type="scientific">Chitinasiproducens palmae</name>
    <dbReference type="NCBI Taxonomy" id="1770053"/>
    <lineage>
        <taxon>Bacteria</taxon>
        <taxon>Pseudomonadati</taxon>
        <taxon>Pseudomonadota</taxon>
        <taxon>Betaproteobacteria</taxon>
        <taxon>Burkholderiales</taxon>
        <taxon>Burkholderiaceae</taxon>
        <taxon>Chitinasiproducens</taxon>
    </lineage>
</organism>
<dbReference type="PROSITE" id="PS51349">
    <property type="entry name" value="FMN_HYDROXY_ACID_DH_2"/>
    <property type="match status" value="1"/>
</dbReference>
<dbReference type="CDD" id="cd02809">
    <property type="entry name" value="alpha_hydroxyacid_oxid_FMN"/>
    <property type="match status" value="1"/>
</dbReference>
<dbReference type="Pfam" id="PF01070">
    <property type="entry name" value="FMN_dh"/>
    <property type="match status" value="1"/>
</dbReference>
<feature type="binding site" evidence="7">
    <location>
        <position position="296"/>
    </location>
    <ligand>
        <name>FMN</name>
        <dbReference type="ChEBI" id="CHEBI:58210"/>
    </ligand>
</feature>
<feature type="binding site" evidence="7">
    <location>
        <begin position="100"/>
        <end position="102"/>
    </location>
    <ligand>
        <name>FMN</name>
        <dbReference type="ChEBI" id="CHEBI:58210"/>
    </ligand>
</feature>
<evidence type="ECO:0000256" key="4">
    <source>
        <dbReference type="ARBA" id="ARBA00023002"/>
    </source>
</evidence>
<dbReference type="PIRSF" id="PIRSF000138">
    <property type="entry name" value="Al-hdrx_acd_dh"/>
    <property type="match status" value="1"/>
</dbReference>
<feature type="binding site" evidence="7">
    <location>
        <position position="301"/>
    </location>
    <ligand>
        <name>glyoxylate</name>
        <dbReference type="ChEBI" id="CHEBI:36655"/>
    </ligand>
</feature>
<dbReference type="SUPFAM" id="SSF51395">
    <property type="entry name" value="FMN-linked oxidoreductases"/>
    <property type="match status" value="1"/>
</dbReference>
<evidence type="ECO:0000256" key="6">
    <source>
        <dbReference type="PIRSR" id="PIRSR000138-1"/>
    </source>
</evidence>
<gene>
    <name evidence="9" type="ORF">SAMN05216551_102492</name>
</gene>
<dbReference type="PROSITE" id="PS00557">
    <property type="entry name" value="FMN_HYDROXY_ACID_DH_1"/>
    <property type="match status" value="1"/>
</dbReference>
<dbReference type="InterPro" id="IPR008259">
    <property type="entry name" value="FMN_hydac_DH_AS"/>
</dbReference>
<feature type="active site" description="Proton acceptor" evidence="6">
    <location>
        <position position="298"/>
    </location>
</feature>
<accession>A0A1H2PLK0</accession>